<evidence type="ECO:0008006" key="4">
    <source>
        <dbReference type="Google" id="ProtNLM"/>
    </source>
</evidence>
<feature type="region of interest" description="Disordered" evidence="1">
    <location>
        <begin position="87"/>
        <end position="114"/>
    </location>
</feature>
<evidence type="ECO:0000313" key="2">
    <source>
        <dbReference type="EMBL" id="CAI9566182.1"/>
    </source>
</evidence>
<sequence>SDLDFSEGFSDHSLSPAAKEKPFHSYNFKSFDSSDQASHSSSNLVDIPGSEEVSCSDGPPYDNIYHPLSPFSMSPFDLRLDLGSSSSAATMESGNQTPVSQPGTPSPLETFKPFPGMRVRKSSSLSNVLDENSYQETLPSDTISNTSNPQQTPEEELCNLLTNIIFSVTWRGVEGSEDAAWKERGQVFSVLTKLGSACELVRPQDEIKRSLLEMMLESAYTDIKEASTSTLPGLNQNVLKLLRLLQDFLFSEGESNEVLWSE</sequence>
<feature type="compositionally biased region" description="Polar residues" evidence="1">
    <location>
        <begin position="87"/>
        <end position="103"/>
    </location>
</feature>
<reference evidence="2" key="1">
    <citation type="submission" date="2023-05" db="EMBL/GenBank/DDBJ databases">
        <authorList>
            <person name="Stuckert A."/>
        </authorList>
    </citation>
    <scope>NUCLEOTIDE SEQUENCE</scope>
</reference>
<dbReference type="EMBL" id="CATNWA010014023">
    <property type="protein sequence ID" value="CAI9566182.1"/>
    <property type="molecule type" value="Genomic_DNA"/>
</dbReference>
<evidence type="ECO:0000256" key="1">
    <source>
        <dbReference type="SAM" id="MobiDB-lite"/>
    </source>
</evidence>
<feature type="non-terminal residue" evidence="2">
    <location>
        <position position="1"/>
    </location>
</feature>
<proteinExistence type="predicted"/>
<feature type="compositionally biased region" description="Low complexity" evidence="1">
    <location>
        <begin position="31"/>
        <end position="42"/>
    </location>
</feature>
<comment type="caution">
    <text evidence="2">The sequence shown here is derived from an EMBL/GenBank/DDBJ whole genome shotgun (WGS) entry which is preliminary data.</text>
</comment>
<feature type="compositionally biased region" description="Polar residues" evidence="1">
    <location>
        <begin position="133"/>
        <end position="152"/>
    </location>
</feature>
<protein>
    <recommendedName>
        <fullName evidence="4">Neurobeachin-like 2</fullName>
    </recommendedName>
</protein>
<accession>A0ABN9D3P5</accession>
<feature type="region of interest" description="Disordered" evidence="1">
    <location>
        <begin position="133"/>
        <end position="153"/>
    </location>
</feature>
<feature type="region of interest" description="Disordered" evidence="1">
    <location>
        <begin position="31"/>
        <end position="58"/>
    </location>
</feature>
<organism evidence="2 3">
    <name type="scientific">Staurois parvus</name>
    <dbReference type="NCBI Taxonomy" id="386267"/>
    <lineage>
        <taxon>Eukaryota</taxon>
        <taxon>Metazoa</taxon>
        <taxon>Chordata</taxon>
        <taxon>Craniata</taxon>
        <taxon>Vertebrata</taxon>
        <taxon>Euteleostomi</taxon>
        <taxon>Amphibia</taxon>
        <taxon>Batrachia</taxon>
        <taxon>Anura</taxon>
        <taxon>Neobatrachia</taxon>
        <taxon>Ranoidea</taxon>
        <taxon>Ranidae</taxon>
        <taxon>Staurois</taxon>
    </lineage>
</organism>
<dbReference type="Proteomes" id="UP001162483">
    <property type="component" value="Unassembled WGS sequence"/>
</dbReference>
<feature type="non-terminal residue" evidence="2">
    <location>
        <position position="262"/>
    </location>
</feature>
<keyword evidence="3" id="KW-1185">Reference proteome</keyword>
<gene>
    <name evidence="2" type="ORF">SPARVUS_LOCUS6283516</name>
</gene>
<name>A0ABN9D3P5_9NEOB</name>
<evidence type="ECO:0000313" key="3">
    <source>
        <dbReference type="Proteomes" id="UP001162483"/>
    </source>
</evidence>